<dbReference type="GO" id="GO:0016787">
    <property type="term" value="F:hydrolase activity"/>
    <property type="evidence" value="ECO:0007669"/>
    <property type="project" value="UniProtKB-KW"/>
</dbReference>
<keyword evidence="4 10" id="KW-0547">Nucleotide-binding</keyword>
<feature type="region of interest" description="Disordered" evidence="11">
    <location>
        <begin position="496"/>
        <end position="535"/>
    </location>
</feature>
<dbReference type="EMBL" id="JAVHNQ010000015">
    <property type="protein sequence ID" value="KAK6332368.1"/>
    <property type="molecule type" value="Genomic_DNA"/>
</dbReference>
<comment type="domain">
    <text evidence="10">The Q motif is unique to and characteristic of the DEAD box family of RNA helicases and controls ATP binding and hydrolysis.</text>
</comment>
<feature type="domain" description="Helicase ATP-binding" evidence="12">
    <location>
        <begin position="80"/>
        <end position="254"/>
    </location>
</feature>
<dbReference type="PANTHER" id="PTHR24031">
    <property type="entry name" value="RNA HELICASE"/>
    <property type="match status" value="1"/>
</dbReference>
<protein>
    <recommendedName>
        <fullName evidence="10">ATP-dependent RNA helicase</fullName>
        <ecNumber evidence="10">3.6.4.13</ecNumber>
    </recommendedName>
</protein>
<dbReference type="InterPro" id="IPR000629">
    <property type="entry name" value="RNA-helicase_DEAD-box_CS"/>
</dbReference>
<name>A0AAV9U2Q3_9PEZI</name>
<dbReference type="SMART" id="SM01178">
    <property type="entry name" value="DUF4217"/>
    <property type="match status" value="1"/>
</dbReference>
<keyword evidence="6 10" id="KW-0347">Helicase</keyword>
<comment type="catalytic activity">
    <reaction evidence="10">
        <text>ATP + H2O = ADP + phosphate + H(+)</text>
        <dbReference type="Rhea" id="RHEA:13065"/>
        <dbReference type="ChEBI" id="CHEBI:15377"/>
        <dbReference type="ChEBI" id="CHEBI:15378"/>
        <dbReference type="ChEBI" id="CHEBI:30616"/>
        <dbReference type="ChEBI" id="CHEBI:43474"/>
        <dbReference type="ChEBI" id="CHEBI:456216"/>
        <dbReference type="EC" id="3.6.4.13"/>
    </reaction>
</comment>
<keyword evidence="8 10" id="KW-0694">RNA-binding</keyword>
<dbReference type="InterPro" id="IPR025313">
    <property type="entry name" value="SPB4-like_CTE"/>
</dbReference>
<dbReference type="Pfam" id="PF00271">
    <property type="entry name" value="Helicase_C"/>
    <property type="match status" value="1"/>
</dbReference>
<evidence type="ECO:0000256" key="10">
    <source>
        <dbReference type="RuleBase" id="RU365068"/>
    </source>
</evidence>
<dbReference type="GO" id="GO:0006364">
    <property type="term" value="P:rRNA processing"/>
    <property type="evidence" value="ECO:0007669"/>
    <property type="project" value="UniProtKB-KW"/>
</dbReference>
<feature type="region of interest" description="Disordered" evidence="11">
    <location>
        <begin position="1"/>
        <end position="31"/>
    </location>
</feature>
<evidence type="ECO:0000313" key="15">
    <source>
        <dbReference type="Proteomes" id="UP001375240"/>
    </source>
</evidence>
<proteinExistence type="inferred from homology"/>
<keyword evidence="15" id="KW-1185">Reference proteome</keyword>
<dbReference type="InterPro" id="IPR027417">
    <property type="entry name" value="P-loop_NTPase"/>
</dbReference>
<sequence>MAKGAKPPGSLPPLKSRRKESRSLKRKREEEELEALEKAAQEFDASNLTNFSDLPISKATATGLDKSHFKVLTDIQRKAIPLALKGRDILGAAKTGSGKTLAFLIPVLEILHRRKWTQDDGLGALIISPTRELAIQIFEVLRKIGQRHSFSAGLVIGGKNLQDERERLGRMNILVCTPGRMKQHLEQNPDLDTYGLQLLVLDEADRILDMGFKDAIDAIVQGIPKDRQTLLFSATQTKNVNDLARLSLKNPEYVSVHESASTATPGKLQQHYIVTPLPEKLDILWSFIRANVKSKILVFLSSTKQVRFVYETFRQMQPGIPLLHLHGKQKQTARLEITAKFSSSKNSCLFATDVVARGLDFPAVDWVIQVDCPEDADTYIHRVGRTARYERDGRAVLFLCPTEEKGMLARLQVKKVPIEKINVRQNKKQSIQNQLQGICFKDPEIKYLGQKAFTSYARSVYIQKDRDIFDLEKLPLQEYATSLGLPGAPRVKFLKGEDAKRRKNAPRALLKDDDSSDEEESGEEKEGAKKDAKKEVRTRYDRMFERQNQNIFKPHFTEIIRHGEGGEGEVEDKDEDFLAVKGHGYGSETEEGSGKKDGQRYIQVHGKEPILIDSKRREKLAMSKKALLKYKGTGTKLVFDDEGEAHAIYEFEDEEEFAKAGDAEEQRGRFLAEESRRVSAADEEDKTIAKEKRRAKKERQKARLLEEMEGSDGEDIGVQLVPYEEDERDEAGRREDDDEDEAPELVEEAPPAKKQKKWFEDDSDEERRKRKKAKKKGRVVEMDEAPETLDDLEALAAGLLA</sequence>
<accession>A0AAV9U2Q3</accession>
<evidence type="ECO:0000259" key="13">
    <source>
        <dbReference type="PROSITE" id="PS51194"/>
    </source>
</evidence>
<gene>
    <name evidence="14" type="primary">DBP4</name>
    <name evidence="14" type="ORF">TWF696_003086</name>
</gene>
<organism evidence="14 15">
    <name type="scientific">Orbilia brochopaga</name>
    <dbReference type="NCBI Taxonomy" id="3140254"/>
    <lineage>
        <taxon>Eukaryota</taxon>
        <taxon>Fungi</taxon>
        <taxon>Dikarya</taxon>
        <taxon>Ascomycota</taxon>
        <taxon>Pezizomycotina</taxon>
        <taxon>Orbiliomycetes</taxon>
        <taxon>Orbiliales</taxon>
        <taxon>Orbiliaceae</taxon>
        <taxon>Orbilia</taxon>
    </lineage>
</organism>
<feature type="region of interest" description="Disordered" evidence="11">
    <location>
        <begin position="656"/>
        <end position="784"/>
    </location>
</feature>
<dbReference type="Pfam" id="PF13959">
    <property type="entry name" value="CTE_SPB4"/>
    <property type="match status" value="1"/>
</dbReference>
<dbReference type="GO" id="GO:0003724">
    <property type="term" value="F:RNA helicase activity"/>
    <property type="evidence" value="ECO:0007669"/>
    <property type="project" value="UniProtKB-EC"/>
</dbReference>
<comment type="caution">
    <text evidence="14">The sequence shown here is derived from an EMBL/GenBank/DDBJ whole genome shotgun (WGS) entry which is preliminary data.</text>
</comment>
<evidence type="ECO:0000256" key="9">
    <source>
        <dbReference type="ARBA" id="ARBA00023242"/>
    </source>
</evidence>
<evidence type="ECO:0000256" key="6">
    <source>
        <dbReference type="ARBA" id="ARBA00022806"/>
    </source>
</evidence>
<comment type="function">
    <text evidence="10">RNA helicase.</text>
</comment>
<evidence type="ECO:0000256" key="11">
    <source>
        <dbReference type="SAM" id="MobiDB-lite"/>
    </source>
</evidence>
<evidence type="ECO:0000256" key="7">
    <source>
        <dbReference type="ARBA" id="ARBA00022840"/>
    </source>
</evidence>
<dbReference type="CDD" id="cd17941">
    <property type="entry name" value="DEADc_DDX10"/>
    <property type="match status" value="1"/>
</dbReference>
<dbReference type="PROSITE" id="PS51192">
    <property type="entry name" value="HELICASE_ATP_BIND_1"/>
    <property type="match status" value="1"/>
</dbReference>
<dbReference type="Gene3D" id="3.40.50.300">
    <property type="entry name" value="P-loop containing nucleotide triphosphate hydrolases"/>
    <property type="match status" value="2"/>
</dbReference>
<feature type="compositionally biased region" description="Basic and acidic residues" evidence="11">
    <location>
        <begin position="657"/>
        <end position="690"/>
    </location>
</feature>
<evidence type="ECO:0000256" key="2">
    <source>
        <dbReference type="ARBA" id="ARBA00022517"/>
    </source>
</evidence>
<feature type="compositionally biased region" description="Basic residues" evidence="11">
    <location>
        <begin position="768"/>
        <end position="777"/>
    </location>
</feature>
<dbReference type="GO" id="GO:0005524">
    <property type="term" value="F:ATP binding"/>
    <property type="evidence" value="ECO:0007669"/>
    <property type="project" value="UniProtKB-UniRule"/>
</dbReference>
<dbReference type="Proteomes" id="UP001375240">
    <property type="component" value="Unassembled WGS sequence"/>
</dbReference>
<evidence type="ECO:0000259" key="12">
    <source>
        <dbReference type="PROSITE" id="PS51192"/>
    </source>
</evidence>
<dbReference type="SUPFAM" id="SSF52540">
    <property type="entry name" value="P-loop containing nucleoside triphosphate hydrolases"/>
    <property type="match status" value="1"/>
</dbReference>
<dbReference type="InterPro" id="IPR001650">
    <property type="entry name" value="Helicase_C-like"/>
</dbReference>
<dbReference type="Pfam" id="PF00270">
    <property type="entry name" value="DEAD"/>
    <property type="match status" value="1"/>
</dbReference>
<evidence type="ECO:0000256" key="8">
    <source>
        <dbReference type="ARBA" id="ARBA00022884"/>
    </source>
</evidence>
<evidence type="ECO:0000256" key="5">
    <source>
        <dbReference type="ARBA" id="ARBA00022801"/>
    </source>
</evidence>
<evidence type="ECO:0000256" key="1">
    <source>
        <dbReference type="ARBA" id="ARBA00004604"/>
    </source>
</evidence>
<feature type="compositionally biased region" description="Basic and acidic residues" evidence="11">
    <location>
        <begin position="21"/>
        <end position="31"/>
    </location>
</feature>
<evidence type="ECO:0000256" key="3">
    <source>
        <dbReference type="ARBA" id="ARBA00022552"/>
    </source>
</evidence>
<dbReference type="CDD" id="cd18787">
    <property type="entry name" value="SF2_C_DEAD"/>
    <property type="match status" value="1"/>
</dbReference>
<feature type="compositionally biased region" description="Acidic residues" evidence="11">
    <location>
        <begin position="514"/>
        <end position="523"/>
    </location>
</feature>
<feature type="compositionally biased region" description="Basic and acidic residues" evidence="11">
    <location>
        <begin position="524"/>
        <end position="535"/>
    </location>
</feature>
<dbReference type="GO" id="GO:0005730">
    <property type="term" value="C:nucleolus"/>
    <property type="evidence" value="ECO:0007669"/>
    <property type="project" value="UniProtKB-SubCell"/>
</dbReference>
<reference evidence="14 15" key="1">
    <citation type="submission" date="2019-10" db="EMBL/GenBank/DDBJ databases">
        <authorList>
            <person name="Palmer J.M."/>
        </authorList>
    </citation>
    <scope>NUCLEOTIDE SEQUENCE [LARGE SCALE GENOMIC DNA]</scope>
    <source>
        <strain evidence="14 15">TWF696</strain>
    </source>
</reference>
<keyword evidence="2" id="KW-0690">Ribosome biogenesis</keyword>
<feature type="domain" description="Helicase C-terminal" evidence="13">
    <location>
        <begin position="280"/>
        <end position="439"/>
    </location>
</feature>
<dbReference type="InterPro" id="IPR011545">
    <property type="entry name" value="DEAD/DEAH_box_helicase_dom"/>
</dbReference>
<evidence type="ECO:0000313" key="14">
    <source>
        <dbReference type="EMBL" id="KAK6332368.1"/>
    </source>
</evidence>
<dbReference type="SMART" id="SM00490">
    <property type="entry name" value="HELICc"/>
    <property type="match status" value="1"/>
</dbReference>
<dbReference type="GO" id="GO:0003723">
    <property type="term" value="F:RNA binding"/>
    <property type="evidence" value="ECO:0007669"/>
    <property type="project" value="UniProtKB-UniRule"/>
</dbReference>
<keyword evidence="7 10" id="KW-0067">ATP-binding</keyword>
<dbReference type="PROSITE" id="PS51194">
    <property type="entry name" value="HELICASE_CTER"/>
    <property type="match status" value="1"/>
</dbReference>
<dbReference type="AlphaFoldDB" id="A0AAV9U2Q3"/>
<dbReference type="PROSITE" id="PS00039">
    <property type="entry name" value="DEAD_ATP_HELICASE"/>
    <property type="match status" value="1"/>
</dbReference>
<dbReference type="InterPro" id="IPR014001">
    <property type="entry name" value="Helicase_ATP-bd"/>
</dbReference>
<keyword evidence="9" id="KW-0539">Nucleus</keyword>
<keyword evidence="5 10" id="KW-0378">Hydrolase</keyword>
<dbReference type="SMART" id="SM00487">
    <property type="entry name" value="DEXDc"/>
    <property type="match status" value="1"/>
</dbReference>
<evidence type="ECO:0000256" key="4">
    <source>
        <dbReference type="ARBA" id="ARBA00022741"/>
    </source>
</evidence>
<comment type="subcellular location">
    <subcellularLocation>
        <location evidence="1">Nucleus</location>
        <location evidence="1">Nucleolus</location>
    </subcellularLocation>
</comment>
<keyword evidence="3" id="KW-0698">rRNA processing</keyword>
<feature type="compositionally biased region" description="Basic residues" evidence="11">
    <location>
        <begin position="691"/>
        <end position="700"/>
    </location>
</feature>
<dbReference type="EC" id="3.6.4.13" evidence="10"/>
<feature type="compositionally biased region" description="Acidic residues" evidence="11">
    <location>
        <begin position="736"/>
        <end position="747"/>
    </location>
</feature>
<comment type="similarity">
    <text evidence="10">Belongs to the DEAD box helicase family.</text>
</comment>